<organism evidence="3 4">
    <name type="scientific">Kitasatospora xanthocidica</name>
    <dbReference type="NCBI Taxonomy" id="83382"/>
    <lineage>
        <taxon>Bacteria</taxon>
        <taxon>Bacillati</taxon>
        <taxon>Actinomycetota</taxon>
        <taxon>Actinomycetes</taxon>
        <taxon>Kitasatosporales</taxon>
        <taxon>Streptomycetaceae</taxon>
        <taxon>Kitasatospora</taxon>
    </lineage>
</organism>
<name>A0A372ZM36_9ACTN</name>
<feature type="region of interest" description="Disordered" evidence="1">
    <location>
        <begin position="1"/>
        <end position="25"/>
    </location>
</feature>
<evidence type="ECO:0000313" key="4">
    <source>
        <dbReference type="Proteomes" id="UP000263377"/>
    </source>
</evidence>
<keyword evidence="4" id="KW-1185">Reference proteome</keyword>
<accession>A0A372ZM36</accession>
<sequence>MPNRTALPRDARVPSPSPSPVNAPAPAAYTARHALVRSTVLARPAQSADSAAARALLGGLTAAEAAAEVLRPALCDDLYASRAGHDEEFHRRVVLPLRRDLHNGRPPRAALLDRLGDLPRRVPRLAEWLELRRLRARLLAALADAVPPALAAERASLAGICREPAFTRAVALTSADLLRAVAHTAGATGEPRGRARKEEAAVLRHALRATAKTSPLSWFTAVGWTSDVTAEDAEAEEAADGPRAVVRENRALVAALVQALLDDPRRSRTLPHRMTSAARVADGRARYARAEVVFAGGRYLVTREEEVELAARPELALLASLAATPDRPDRLAARLAEALGRPGDDPAAHRFVGRLLTARLLVPAEPVDPQDRRPLRSLADWLRQWPEDAALAERLDRLDLATGSLVATPGEHRPALLASLADHWRRLLADAGRPVPDEAAPLSVLSEDVHTPAAPRPRLSAADRTVLAELTALAELFEHGHLMRRAARDRFVARYGVGGVCDAPWDFGADAADAWADTGLPDELALLRQEFAHLPELDGELVLPAERVRALAARLPHWTAARPLSYSWFLQRDPVDGLVCVNHVYGGWGRFTSRFLDGLPPRAAAEVARQLRSGLGAGARAAQVRPVGGFNANLHPRLLADEIGPDRRWTSLAEADLDLVHDPADDQLRLRLRGTGELLDVLYLGFLAPVMLPRRLGPLLADHPNGVVDFRPLLPRTTLAAPGGSVLRTPRLRHRHVVLARRRWQLPAGVLDALRAELAADPGPDGVPAATVARWRARLGLPEQLFLHPAPATANGAGTPADAFVAHLRAPKPQPVDLGNPLHLRHLAKWLTRHPRGAVLEEALPGIAGQREPTRAVELVVETYRPGRDSAAGAAARDSARTARPARAVRTARTAVAEEAPDE</sequence>
<dbReference type="AlphaFoldDB" id="A0A372ZM36"/>
<dbReference type="EMBL" id="QVIG01000001">
    <property type="protein sequence ID" value="RGD56896.1"/>
    <property type="molecule type" value="Genomic_DNA"/>
</dbReference>
<feature type="region of interest" description="Disordered" evidence="1">
    <location>
        <begin position="868"/>
        <end position="903"/>
    </location>
</feature>
<dbReference type="InterPro" id="IPR006827">
    <property type="entry name" value="Lant_deHydtase_N"/>
</dbReference>
<proteinExistence type="predicted"/>
<gene>
    <name evidence="3" type="ORF">DR950_03025</name>
</gene>
<dbReference type="Pfam" id="PF04738">
    <property type="entry name" value="Lant_dehydr_N"/>
    <property type="match status" value="1"/>
</dbReference>
<protein>
    <recommendedName>
        <fullName evidence="2">Lantibiotic dehydratase N-terminal domain-containing protein</fullName>
    </recommendedName>
</protein>
<feature type="compositionally biased region" description="Low complexity" evidence="1">
    <location>
        <begin position="869"/>
        <end position="903"/>
    </location>
</feature>
<dbReference type="Proteomes" id="UP000263377">
    <property type="component" value="Unassembled WGS sequence"/>
</dbReference>
<comment type="caution">
    <text evidence="3">The sequence shown here is derived from an EMBL/GenBank/DDBJ whole genome shotgun (WGS) entry which is preliminary data.</text>
</comment>
<evidence type="ECO:0000259" key="2">
    <source>
        <dbReference type="Pfam" id="PF04738"/>
    </source>
</evidence>
<evidence type="ECO:0000313" key="3">
    <source>
        <dbReference type="EMBL" id="RGD56896.1"/>
    </source>
</evidence>
<dbReference type="RefSeq" id="WP_117485555.1">
    <property type="nucleotide sequence ID" value="NZ_QVIG01000001.1"/>
</dbReference>
<reference evidence="3 4" key="1">
    <citation type="submission" date="2018-08" db="EMBL/GenBank/DDBJ databases">
        <title>Diversity &amp; Physiological Properties of Lignin-Decomposing Actinobacteria from Soil.</title>
        <authorList>
            <person name="Roh S.G."/>
            <person name="Kim S.B."/>
        </authorList>
    </citation>
    <scope>NUCLEOTIDE SEQUENCE [LARGE SCALE GENOMIC DNA]</scope>
    <source>
        <strain evidence="3 4">MMS17-GH009</strain>
    </source>
</reference>
<evidence type="ECO:0000256" key="1">
    <source>
        <dbReference type="SAM" id="MobiDB-lite"/>
    </source>
</evidence>
<feature type="domain" description="Lantibiotic dehydratase N-terminal" evidence="2">
    <location>
        <begin position="163"/>
        <end position="787"/>
    </location>
</feature>